<dbReference type="PANTHER" id="PTHR13504">
    <property type="entry name" value="FIDO DOMAIN-CONTAINING PROTEIN DDB_G0283145"/>
    <property type="match status" value="1"/>
</dbReference>
<name>A0A7X6MZD3_9STRE</name>
<dbReference type="Pfam" id="PF02661">
    <property type="entry name" value="Fic"/>
    <property type="match status" value="1"/>
</dbReference>
<evidence type="ECO:0000256" key="2">
    <source>
        <dbReference type="PIRSR" id="PIRSR640198-2"/>
    </source>
</evidence>
<dbReference type="EMBL" id="JAAXPR010000001">
    <property type="protein sequence ID" value="NKZ19387.1"/>
    <property type="molecule type" value="Genomic_DNA"/>
</dbReference>
<dbReference type="Gene3D" id="1.10.3290.10">
    <property type="entry name" value="Fido-like domain"/>
    <property type="match status" value="1"/>
</dbReference>
<gene>
    <name evidence="5" type="ORF">HF992_00715</name>
</gene>
<dbReference type="SUPFAM" id="SSF140931">
    <property type="entry name" value="Fic-like"/>
    <property type="match status" value="1"/>
</dbReference>
<feature type="binding site" evidence="2">
    <location>
        <begin position="170"/>
        <end position="177"/>
    </location>
    <ligand>
        <name>ATP</name>
        <dbReference type="ChEBI" id="CHEBI:30616"/>
    </ligand>
</feature>
<evidence type="ECO:0000259" key="4">
    <source>
        <dbReference type="PROSITE" id="PS51459"/>
    </source>
</evidence>
<dbReference type="RefSeq" id="WP_168548151.1">
    <property type="nucleotide sequence ID" value="NZ_JAAXPR010000001.1"/>
</dbReference>
<dbReference type="Proteomes" id="UP000522720">
    <property type="component" value="Unassembled WGS sequence"/>
</dbReference>
<dbReference type="GO" id="GO:0005524">
    <property type="term" value="F:ATP binding"/>
    <property type="evidence" value="ECO:0007669"/>
    <property type="project" value="UniProtKB-KW"/>
</dbReference>
<dbReference type="InterPro" id="IPR003812">
    <property type="entry name" value="Fido"/>
</dbReference>
<evidence type="ECO:0000256" key="3">
    <source>
        <dbReference type="PIRSR" id="PIRSR640198-3"/>
    </source>
</evidence>
<organism evidence="5 6">
    <name type="scientific">Streptococcus ovuberis</name>
    <dbReference type="NCBI Taxonomy" id="1936207"/>
    <lineage>
        <taxon>Bacteria</taxon>
        <taxon>Bacillati</taxon>
        <taxon>Bacillota</taxon>
        <taxon>Bacilli</taxon>
        <taxon>Lactobacillales</taxon>
        <taxon>Streptococcaceae</taxon>
        <taxon>Streptococcus</taxon>
    </lineage>
</organism>
<sequence length="239" mass="28046">MLLDHLRSEKASQLRGGLYHKMQIELAYNSNQIEGSQLTEDQTRYIYETNTIGVDKNEVINVDDIIETTNHFGAVDYLLETADQELTEEWIKKIHSLLKQGTSDARKSWFQVGDYKQVPNEVGGRITSLPEMVPKDIATLLKAYHQKTKVDLEVVLDFHVRFERIHPFQDGNVRVGRLIMLKECLKHGITPFIITDDLKYFYYRGLNEWVEVNGYLMDNCLTAQDWFEEYLKYFRVEEK</sequence>
<feature type="binding site" evidence="2">
    <location>
        <begin position="202"/>
        <end position="203"/>
    </location>
    <ligand>
        <name>ATP</name>
        <dbReference type="ChEBI" id="CHEBI:30616"/>
    </ligand>
</feature>
<feature type="site" description="Important for autoinhibition of adenylyltransferase activity" evidence="3">
    <location>
        <position position="34"/>
    </location>
</feature>
<comment type="caution">
    <text evidence="5">The sequence shown here is derived from an EMBL/GenBank/DDBJ whole genome shotgun (WGS) entry which is preliminary data.</text>
</comment>
<dbReference type="AlphaFoldDB" id="A0A7X6MZD3"/>
<dbReference type="PROSITE" id="PS51459">
    <property type="entry name" value="FIDO"/>
    <property type="match status" value="1"/>
</dbReference>
<proteinExistence type="predicted"/>
<reference evidence="5 6" key="1">
    <citation type="submission" date="2020-04" db="EMBL/GenBank/DDBJ databases">
        <title>MicrobeNet Type strains.</title>
        <authorList>
            <person name="Nicholson A.C."/>
        </authorList>
    </citation>
    <scope>NUCLEOTIDE SEQUENCE [LARGE SCALE GENOMIC DNA]</scope>
    <source>
        <strain evidence="5 6">CCUG 69612</strain>
    </source>
</reference>
<keyword evidence="2" id="KW-0067">ATP-binding</keyword>
<feature type="active site" evidence="1">
    <location>
        <position position="166"/>
    </location>
</feature>
<keyword evidence="6" id="KW-1185">Reference proteome</keyword>
<evidence type="ECO:0000313" key="5">
    <source>
        <dbReference type="EMBL" id="NKZ19387.1"/>
    </source>
</evidence>
<dbReference type="InterPro" id="IPR040198">
    <property type="entry name" value="Fido_containing"/>
</dbReference>
<dbReference type="PANTHER" id="PTHR13504:SF38">
    <property type="entry name" value="FIDO DOMAIN-CONTAINING PROTEIN"/>
    <property type="match status" value="1"/>
</dbReference>
<dbReference type="InterPro" id="IPR036597">
    <property type="entry name" value="Fido-like_dom_sf"/>
</dbReference>
<protein>
    <submittedName>
        <fullName evidence="5">Fic family protein</fullName>
    </submittedName>
</protein>
<evidence type="ECO:0000256" key="1">
    <source>
        <dbReference type="PIRSR" id="PIRSR640198-1"/>
    </source>
</evidence>
<accession>A0A7X6MZD3</accession>
<keyword evidence="2" id="KW-0547">Nucleotide-binding</keyword>
<evidence type="ECO:0000313" key="6">
    <source>
        <dbReference type="Proteomes" id="UP000522720"/>
    </source>
</evidence>
<feature type="domain" description="Fido" evidence="4">
    <location>
        <begin position="86"/>
        <end position="236"/>
    </location>
</feature>